<evidence type="ECO:0000256" key="2">
    <source>
        <dbReference type="ARBA" id="ARBA00022618"/>
    </source>
</evidence>
<dbReference type="EMBL" id="JAUHLI010000004">
    <property type="protein sequence ID" value="MEE2000859.1"/>
    <property type="molecule type" value="Genomic_DNA"/>
</dbReference>
<evidence type="ECO:0000256" key="1">
    <source>
        <dbReference type="ARBA" id="ARBA00022475"/>
    </source>
</evidence>
<feature type="domain" description="Glycosyltransferase family 28 N-terminal" evidence="11">
    <location>
        <begin position="8"/>
        <end position="145"/>
    </location>
</feature>
<feature type="binding site" evidence="10">
    <location>
        <position position="297"/>
    </location>
    <ligand>
        <name>UDP-N-acetyl-alpha-D-glucosamine</name>
        <dbReference type="ChEBI" id="CHEBI:57705"/>
    </ligand>
</feature>
<keyword evidence="4 10" id="KW-0808">Transferase</keyword>
<feature type="binding site" evidence="10">
    <location>
        <begin position="15"/>
        <end position="17"/>
    </location>
    <ligand>
        <name>UDP-N-acetyl-alpha-D-glucosamine</name>
        <dbReference type="ChEBI" id="CHEBI:57705"/>
    </ligand>
</feature>
<comment type="pathway">
    <text evidence="10">Cell wall biogenesis; peptidoglycan biosynthesis.</text>
</comment>
<comment type="subcellular location">
    <subcellularLocation>
        <location evidence="10">Cell membrane</location>
        <topology evidence="10">Peripheral membrane protein</topology>
        <orientation evidence="10">Cytoplasmic side</orientation>
    </subcellularLocation>
</comment>
<feature type="binding site" evidence="10">
    <location>
        <position position="252"/>
    </location>
    <ligand>
        <name>UDP-N-acetyl-alpha-D-glucosamine</name>
        <dbReference type="ChEBI" id="CHEBI:57705"/>
    </ligand>
</feature>
<dbReference type="Pfam" id="PF04101">
    <property type="entry name" value="Glyco_tran_28_C"/>
    <property type="match status" value="1"/>
</dbReference>
<reference evidence="13 14" key="1">
    <citation type="submission" date="2023-07" db="EMBL/GenBank/DDBJ databases">
        <title>Alkalimonas sp., MEB108 novel, alkaliphilic bacterium isolated from Lonar Lake, India.</title>
        <authorList>
            <person name="Joshi A."/>
            <person name="Thite S."/>
        </authorList>
    </citation>
    <scope>NUCLEOTIDE SEQUENCE [LARGE SCALE GENOMIC DNA]</scope>
    <source>
        <strain evidence="13 14">MEB108</strain>
    </source>
</reference>
<dbReference type="NCBIfam" id="TIGR01133">
    <property type="entry name" value="murG"/>
    <property type="match status" value="1"/>
</dbReference>
<evidence type="ECO:0000256" key="7">
    <source>
        <dbReference type="ARBA" id="ARBA00023136"/>
    </source>
</evidence>
<feature type="binding site" evidence="10">
    <location>
        <position position="195"/>
    </location>
    <ligand>
        <name>UDP-N-acetyl-alpha-D-glucosamine</name>
        <dbReference type="ChEBI" id="CHEBI:57705"/>
    </ligand>
</feature>
<dbReference type="HAMAP" id="MF_00033">
    <property type="entry name" value="MurG"/>
    <property type="match status" value="1"/>
</dbReference>
<sequence length="368" mass="39229">MTAKAPTVLLMAGGTGGHIFPAQALAEELAGRGWHIHWLGTADRMEATLVPKLGWPFHSIVVRGLRGKSIRQLLTAPWMLLSAIRQARQLLKRLQPDLVVGFGGYASGPGGIAAWLQRTPLLIHEQNAVAGTTNRWLARLANKVLVAFPQAFAGHAKQQVVGNPVRKALIAAQEPVHSASQNQPAALRVLVIGGSLGAKALNDALPQQLAELSSTTPMQVRHQTGSAMQAEVQHHYQQLHSPSFDGEAHAFIDDMAAAYQWADLVICRAGALTVSEVACAGMAAVFVPLPQAIDDHQTANANWLVGQQAALLLPQPQLQQGGLVALLAPLLDNRTQLQQLAAKARQCALDDAAQQLADACEQQLGARV</sequence>
<keyword evidence="7 10" id="KW-0472">Membrane</keyword>
<feature type="domain" description="Glycosyl transferase family 28 C-terminal" evidence="12">
    <location>
        <begin position="189"/>
        <end position="356"/>
    </location>
</feature>
<accession>A0ABU7J370</accession>
<evidence type="ECO:0000259" key="12">
    <source>
        <dbReference type="Pfam" id="PF04101"/>
    </source>
</evidence>
<evidence type="ECO:0000256" key="5">
    <source>
        <dbReference type="ARBA" id="ARBA00022960"/>
    </source>
</evidence>
<dbReference type="PANTHER" id="PTHR21015:SF22">
    <property type="entry name" value="GLYCOSYLTRANSFERASE"/>
    <property type="match status" value="1"/>
</dbReference>
<name>A0ABU7J370_9GAMM</name>
<dbReference type="CDD" id="cd03785">
    <property type="entry name" value="GT28_MurG"/>
    <property type="match status" value="1"/>
</dbReference>
<keyword evidence="9 10" id="KW-0961">Cell wall biogenesis/degradation</keyword>
<evidence type="ECO:0000256" key="4">
    <source>
        <dbReference type="ARBA" id="ARBA00022679"/>
    </source>
</evidence>
<gene>
    <name evidence="10 13" type="primary">murG</name>
    <name evidence="13" type="ORF">QWY20_05290</name>
</gene>
<keyword evidence="14" id="KW-1185">Reference proteome</keyword>
<dbReference type="RefSeq" id="WP_330127992.1">
    <property type="nucleotide sequence ID" value="NZ_JAUHLI010000004.1"/>
</dbReference>
<evidence type="ECO:0000256" key="8">
    <source>
        <dbReference type="ARBA" id="ARBA00023306"/>
    </source>
</evidence>
<dbReference type="EC" id="2.4.1.227" evidence="10"/>
<comment type="similarity">
    <text evidence="10">Belongs to the glycosyltransferase 28 family. MurG subfamily.</text>
</comment>
<evidence type="ECO:0000256" key="9">
    <source>
        <dbReference type="ARBA" id="ARBA00023316"/>
    </source>
</evidence>
<protein>
    <recommendedName>
        <fullName evidence="10">UDP-N-acetylglucosamine--N-acetylmuramyl-(pentapeptide) pyrophosphoryl-undecaprenol N-acetylglucosamine transferase</fullName>
        <ecNumber evidence="10">2.4.1.227</ecNumber>
    </recommendedName>
    <alternativeName>
        <fullName evidence="10">Undecaprenyl-PP-MurNAc-pentapeptide-UDPGlcNAc GlcNAc transferase</fullName>
    </alternativeName>
</protein>
<evidence type="ECO:0000259" key="11">
    <source>
        <dbReference type="Pfam" id="PF03033"/>
    </source>
</evidence>
<evidence type="ECO:0000256" key="10">
    <source>
        <dbReference type="HAMAP-Rule" id="MF_00033"/>
    </source>
</evidence>
<evidence type="ECO:0000313" key="13">
    <source>
        <dbReference type="EMBL" id="MEE2000859.1"/>
    </source>
</evidence>
<feature type="binding site" evidence="10">
    <location>
        <position position="127"/>
    </location>
    <ligand>
        <name>UDP-N-acetyl-alpha-D-glucosamine</name>
        <dbReference type="ChEBI" id="CHEBI:57705"/>
    </ligand>
</feature>
<keyword evidence="5 10" id="KW-0133">Cell shape</keyword>
<evidence type="ECO:0000256" key="3">
    <source>
        <dbReference type="ARBA" id="ARBA00022676"/>
    </source>
</evidence>
<dbReference type="PANTHER" id="PTHR21015">
    <property type="entry name" value="UDP-N-ACETYLGLUCOSAMINE--N-ACETYLMURAMYL-(PENTAPEPTIDE) PYROPHOSPHORYL-UNDECAPRENOL N-ACETYLGLUCOSAMINE TRANSFERASE 1"/>
    <property type="match status" value="1"/>
</dbReference>
<comment type="function">
    <text evidence="10">Cell wall formation. Catalyzes the transfer of a GlcNAc subunit on undecaprenyl-pyrophosphoryl-MurNAc-pentapeptide (lipid intermediate I) to form undecaprenyl-pyrophosphoryl-MurNAc-(pentapeptide)GlcNAc (lipid intermediate II).</text>
</comment>
<dbReference type="InterPro" id="IPR007235">
    <property type="entry name" value="Glyco_trans_28_C"/>
</dbReference>
<dbReference type="Pfam" id="PF03033">
    <property type="entry name" value="Glyco_transf_28"/>
    <property type="match status" value="1"/>
</dbReference>
<keyword evidence="8 10" id="KW-0131">Cell cycle</keyword>
<dbReference type="SUPFAM" id="SSF53756">
    <property type="entry name" value="UDP-Glycosyltransferase/glycogen phosphorylase"/>
    <property type="match status" value="1"/>
</dbReference>
<evidence type="ECO:0000313" key="14">
    <source>
        <dbReference type="Proteomes" id="UP001336314"/>
    </source>
</evidence>
<proteinExistence type="inferred from homology"/>
<keyword evidence="2 10" id="KW-0132">Cell division</keyword>
<dbReference type="InterPro" id="IPR006009">
    <property type="entry name" value="GlcNAc_MurG"/>
</dbReference>
<comment type="catalytic activity">
    <reaction evidence="10">
        <text>di-trans,octa-cis-undecaprenyl diphospho-N-acetyl-alpha-D-muramoyl-L-alanyl-D-glutamyl-meso-2,6-diaminopimeloyl-D-alanyl-D-alanine + UDP-N-acetyl-alpha-D-glucosamine = di-trans,octa-cis-undecaprenyl diphospho-[N-acetyl-alpha-D-glucosaminyl-(1-&gt;4)]-N-acetyl-alpha-D-muramoyl-L-alanyl-D-glutamyl-meso-2,6-diaminopimeloyl-D-alanyl-D-alanine + UDP + H(+)</text>
        <dbReference type="Rhea" id="RHEA:31227"/>
        <dbReference type="ChEBI" id="CHEBI:15378"/>
        <dbReference type="ChEBI" id="CHEBI:57705"/>
        <dbReference type="ChEBI" id="CHEBI:58223"/>
        <dbReference type="ChEBI" id="CHEBI:61387"/>
        <dbReference type="ChEBI" id="CHEBI:61388"/>
        <dbReference type="EC" id="2.4.1.227"/>
    </reaction>
</comment>
<evidence type="ECO:0000256" key="6">
    <source>
        <dbReference type="ARBA" id="ARBA00022984"/>
    </source>
</evidence>
<dbReference type="Proteomes" id="UP001336314">
    <property type="component" value="Unassembled WGS sequence"/>
</dbReference>
<keyword evidence="1 10" id="KW-1003">Cell membrane</keyword>
<organism evidence="13 14">
    <name type="scientific">Alkalimonas cellulosilytica</name>
    <dbReference type="NCBI Taxonomy" id="3058395"/>
    <lineage>
        <taxon>Bacteria</taxon>
        <taxon>Pseudomonadati</taxon>
        <taxon>Pseudomonadota</taxon>
        <taxon>Gammaproteobacteria</taxon>
        <taxon>Alkalimonas</taxon>
    </lineage>
</organism>
<feature type="binding site" evidence="10">
    <location>
        <begin position="271"/>
        <end position="276"/>
    </location>
    <ligand>
        <name>UDP-N-acetyl-alpha-D-glucosamine</name>
        <dbReference type="ChEBI" id="CHEBI:57705"/>
    </ligand>
</feature>
<keyword evidence="3 10" id="KW-0328">Glycosyltransferase</keyword>
<dbReference type="GO" id="GO:0016757">
    <property type="term" value="F:glycosyltransferase activity"/>
    <property type="evidence" value="ECO:0007669"/>
    <property type="project" value="UniProtKB-KW"/>
</dbReference>
<keyword evidence="6 10" id="KW-0573">Peptidoglycan synthesis</keyword>
<comment type="caution">
    <text evidence="13">The sequence shown here is derived from an EMBL/GenBank/DDBJ whole genome shotgun (WGS) entry which is preliminary data.</text>
</comment>
<dbReference type="Gene3D" id="3.40.50.2000">
    <property type="entry name" value="Glycogen Phosphorylase B"/>
    <property type="match status" value="2"/>
</dbReference>
<feature type="binding site" evidence="10">
    <location>
        <position position="166"/>
    </location>
    <ligand>
        <name>UDP-N-acetyl-alpha-D-glucosamine</name>
        <dbReference type="ChEBI" id="CHEBI:57705"/>
    </ligand>
</feature>
<dbReference type="InterPro" id="IPR004276">
    <property type="entry name" value="GlycoTrans_28_N"/>
</dbReference>